<keyword evidence="3 6" id="KW-1133">Transmembrane helix</keyword>
<keyword evidence="2 6" id="KW-0812">Transmembrane</keyword>
<sequence length="1681" mass="181773">MTHQDNSQPHPSTASKRAGDATGSFSPNQSPVKPPNQPTNPTPKRPRWMIYLIRLLITAIVATILLLVALFAVTSSETGSKFLIEKIALETGTELKYTEGSIRRGVWVSDVKIAQGEDITVTVNRAYVQLGWRALFARQVHLVNPDIDKVKITNKKPSTGEPFDYATISLPVTLVLQNARANEIIYDQAGSEPVMLHSIHMPYAKWSGSEVEIKDSALSYGDVVDVSRATGTITLSDHYPLKMDADVHVSALDGVYFDTLAVKAGGSLKRTVGTVSSRYNQHDVTGSFIAQGLDKNSPFSARLDFDEVLLPYAEEQRIILSNGSITADGVVSNIELRINTDLSAKDIPSGHYQGRGIINDGGMQIPYLKANTPSGTLIATGDMRWSDEFELDATISGDGFKIREVMPVEYRDYQAYLPQTLTGSLGVRYALLDRSNGDTRFEFDLNQKDGERIQATLAQNQQIDDAPWRIDATWANLIRHGIPQIGEINSRQGSANIRLEEGRTFITADADIIRLNAAPSGRYAIEANIEKGERLHLTDFYYQGVIGQLTGTGRLDFATLTQPLRWQMDLRADPLRANAYFDTPNKTPFETITGRIIATGRMRDDQGASVHDVEIIDSDLDARMLDGAKVHLIGRGAGVVRLRNGEIEHLTAEFDGDVDQSLLPQLRQSTIGIDVSGDLNALNINRASLISESGKVSLAGKLKLNDGIGWDVTGRLDEVDTAKFVNNNNLIAVITGDVASQGKYIAGNISELALKFDGGIRNERLPDGNVSIDLAGSGSRYVIHRLTHQGGAGGLDASGWVDISRGVAWQLDAQMNALNLGAFVRSLNTHLNGRIGITGTWQDDIQELNIRDLDVTGMYNNQPLKASGNLYAKLSLPKDLGAYIDQIRRSSRRPTTTDELLDLRGRIDANARQAQNIIHVLDANDLNIQIGDNLLAMNGDQSRLTTSINVSDLGQIVPKAAGAIQGGVILINDDNALPTLYVDASVNALRMPNLVIQNAQVLGKIVNLGNSDSQLLIQGNDIIAMGRVIKSARVDFSGTESAHTLTVATKSGDIEAAAHVVGSLDRNTMRYTGVLSDSFIQSRYGEMAQRQPSEFSYGLNDGSIQVAAHCWQTAHIQNDGVGVLCLKDPLSYTPTSGHVNLVIQNLDTQVFSAALPSDIQWQSMLNGRVLASWRQGAKPTVDAVLYSDDGSIGLTQDDTGYVEMPYQRASVIAKSVDEGLKIRTDVLGSAGRGYADVIIDPYGQNKPISGALVMNDLNLAVIRPFFPNIQTLTGRVNLAGGLGGTLSKPLFYGNADLTDGALAVVGVPLPLSEITAQMNIRGTNATLDGSFKAGTGEGLLMGSMDWANELQARLTVSGENLAVNQPPLVAAQISPDLQITVRPTQKYVNIQGVVSVPTATIRPPEATADIVAESPDVTVLDRRITGNIDQILAQVEPWSINANIGVDLGRNIEFRGFGARVPLAGALHLTQSGQGVMQALGVVQVSERTKIDVIGQNLDLNYAQIRFNGDLTNPRLSIEGEKQIEGQTVGVRIRGTAADPDITVFNDAGLGEQQAMNALITGRISEASDTGITEQGFRSQVTNHLAAAGLSLGLSGTREITNQIGQALGLQSLTIDASGNSDDTNVNVTGYITPDLYIRYGVGVFNAESSLSMRYQLTRRVYIEATSATENMVDVIYRWKF</sequence>
<feature type="compositionally biased region" description="Polar residues" evidence="5">
    <location>
        <begin position="1"/>
        <end position="15"/>
    </location>
</feature>
<evidence type="ECO:0000256" key="4">
    <source>
        <dbReference type="ARBA" id="ARBA00023136"/>
    </source>
</evidence>
<organism evidence="8 9">
    <name type="scientific">Moraxella porci DSM 25326</name>
    <dbReference type="NCBI Taxonomy" id="573983"/>
    <lineage>
        <taxon>Bacteria</taxon>
        <taxon>Pseudomonadati</taxon>
        <taxon>Pseudomonadota</taxon>
        <taxon>Gammaproteobacteria</taxon>
        <taxon>Moraxellales</taxon>
        <taxon>Moraxellaceae</taxon>
        <taxon>Moraxella</taxon>
    </lineage>
</organism>
<proteinExistence type="predicted"/>
<evidence type="ECO:0000256" key="1">
    <source>
        <dbReference type="ARBA" id="ARBA00004167"/>
    </source>
</evidence>
<keyword evidence="4 6" id="KW-0472">Membrane</keyword>
<evidence type="ECO:0000256" key="5">
    <source>
        <dbReference type="SAM" id="MobiDB-lite"/>
    </source>
</evidence>
<gene>
    <name evidence="8" type="ORF">B0681_04590</name>
</gene>
<evidence type="ECO:0000259" key="7">
    <source>
        <dbReference type="Pfam" id="PF04357"/>
    </source>
</evidence>
<feature type="domain" description="Translocation and assembly module TamB C-terminal" evidence="7">
    <location>
        <begin position="1333"/>
        <end position="1681"/>
    </location>
</feature>
<dbReference type="STRING" id="573983.B0681_04590"/>
<dbReference type="RefSeq" id="WP_078317574.1">
    <property type="nucleotide sequence ID" value="NZ_MUYV01000005.1"/>
</dbReference>
<comment type="subcellular location">
    <subcellularLocation>
        <location evidence="1">Membrane</location>
        <topology evidence="1">Single-pass membrane protein</topology>
    </subcellularLocation>
</comment>
<dbReference type="PANTHER" id="PTHR36985:SF1">
    <property type="entry name" value="TRANSLOCATION AND ASSEMBLY MODULE SUBUNIT TAMB"/>
    <property type="match status" value="1"/>
</dbReference>
<evidence type="ECO:0000256" key="6">
    <source>
        <dbReference type="SAM" id="Phobius"/>
    </source>
</evidence>
<feature type="compositionally biased region" description="Pro residues" evidence="5">
    <location>
        <begin position="32"/>
        <end position="43"/>
    </location>
</feature>
<evidence type="ECO:0000256" key="2">
    <source>
        <dbReference type="ARBA" id="ARBA00022692"/>
    </source>
</evidence>
<evidence type="ECO:0000313" key="8">
    <source>
        <dbReference type="EMBL" id="OOS25305.1"/>
    </source>
</evidence>
<feature type="region of interest" description="Disordered" evidence="5">
    <location>
        <begin position="1"/>
        <end position="43"/>
    </location>
</feature>
<accession>A0A1T0CSI2</accession>
<protein>
    <submittedName>
        <fullName evidence="8">Translocation/assembly module TamB</fullName>
    </submittedName>
</protein>
<feature type="transmembrane region" description="Helical" evidence="6">
    <location>
        <begin position="51"/>
        <end position="73"/>
    </location>
</feature>
<name>A0A1T0CSI2_9GAMM</name>
<evidence type="ECO:0000313" key="9">
    <source>
        <dbReference type="Proteomes" id="UP000190683"/>
    </source>
</evidence>
<evidence type="ECO:0000256" key="3">
    <source>
        <dbReference type="ARBA" id="ARBA00022989"/>
    </source>
</evidence>
<dbReference type="EMBL" id="MUYV01000005">
    <property type="protein sequence ID" value="OOS25305.1"/>
    <property type="molecule type" value="Genomic_DNA"/>
</dbReference>
<dbReference type="Proteomes" id="UP000190683">
    <property type="component" value="Unassembled WGS sequence"/>
</dbReference>
<keyword evidence="9" id="KW-1185">Reference proteome</keyword>
<reference evidence="8 9" key="1">
    <citation type="submission" date="2017-02" db="EMBL/GenBank/DDBJ databases">
        <title>Draft genome sequence of Moraxella porci CCUG 54912T type strain.</title>
        <authorList>
            <person name="Salva-Serra F."/>
            <person name="Engstrom-Jakobsson H."/>
            <person name="Thorell K."/>
            <person name="Jaen-Luchoro D."/>
            <person name="Gonzales-Siles L."/>
            <person name="Karlsson R."/>
            <person name="Yazdan S."/>
            <person name="Boulund F."/>
            <person name="Johnning A."/>
            <person name="Engstrand L."/>
            <person name="Kristiansson E."/>
            <person name="Moore E."/>
        </authorList>
    </citation>
    <scope>NUCLEOTIDE SEQUENCE [LARGE SCALE GENOMIC DNA]</scope>
    <source>
        <strain evidence="8 9">CCUG 54912</strain>
    </source>
</reference>
<dbReference type="Pfam" id="PF04357">
    <property type="entry name" value="TamB"/>
    <property type="match status" value="1"/>
</dbReference>
<dbReference type="GO" id="GO:0005886">
    <property type="term" value="C:plasma membrane"/>
    <property type="evidence" value="ECO:0007669"/>
    <property type="project" value="InterPro"/>
</dbReference>
<dbReference type="GO" id="GO:0009306">
    <property type="term" value="P:protein secretion"/>
    <property type="evidence" value="ECO:0007669"/>
    <property type="project" value="InterPro"/>
</dbReference>
<dbReference type="InterPro" id="IPR007452">
    <property type="entry name" value="TamB_C"/>
</dbReference>
<comment type="caution">
    <text evidence="8">The sequence shown here is derived from an EMBL/GenBank/DDBJ whole genome shotgun (WGS) entry which is preliminary data.</text>
</comment>
<dbReference type="PANTHER" id="PTHR36985">
    <property type="entry name" value="TRANSLOCATION AND ASSEMBLY MODULE SUBUNIT TAMB"/>
    <property type="match status" value="1"/>
</dbReference>